<dbReference type="PANTHER" id="PTHR43775:SF51">
    <property type="entry name" value="INACTIVE PHENOLPHTHIOCEROL SYNTHESIS POLYKETIDE SYNTHASE TYPE I PKS1-RELATED"/>
    <property type="match status" value="1"/>
</dbReference>
<comment type="caution">
    <text evidence="10">The sequence shown here is derived from an EMBL/GenBank/DDBJ whole genome shotgun (WGS) entry which is preliminary data.</text>
</comment>
<dbReference type="InterPro" id="IPR041618">
    <property type="entry name" value="PKS_DE"/>
</dbReference>
<dbReference type="InterPro" id="IPR036291">
    <property type="entry name" value="NAD(P)-bd_dom_sf"/>
</dbReference>
<keyword evidence="6" id="KW-0012">Acyltransferase</keyword>
<dbReference type="PANTHER" id="PTHR43775">
    <property type="entry name" value="FATTY ACID SYNTHASE"/>
    <property type="match status" value="1"/>
</dbReference>
<evidence type="ECO:0000256" key="7">
    <source>
        <dbReference type="SAM" id="MobiDB-lite"/>
    </source>
</evidence>
<dbReference type="Pfam" id="PF00550">
    <property type="entry name" value="PP-binding"/>
    <property type="match status" value="1"/>
</dbReference>
<dbReference type="SMART" id="SM00824">
    <property type="entry name" value="PKS_TE"/>
    <property type="match status" value="1"/>
</dbReference>
<feature type="region of interest" description="Disordered" evidence="7">
    <location>
        <begin position="73"/>
        <end position="94"/>
    </location>
</feature>
<dbReference type="Pfam" id="PF00975">
    <property type="entry name" value="Thioesterase"/>
    <property type="match status" value="1"/>
</dbReference>
<feature type="domain" description="Ketosynthase family 3 (KS3)" evidence="9">
    <location>
        <begin position="39"/>
        <end position="465"/>
    </location>
</feature>
<dbReference type="Gene3D" id="6.10.140.1830">
    <property type="match status" value="1"/>
</dbReference>
<dbReference type="SMART" id="SM00822">
    <property type="entry name" value="PKS_KR"/>
    <property type="match status" value="1"/>
</dbReference>
<dbReference type="InterPro" id="IPR001227">
    <property type="entry name" value="Ac_transferase_dom_sf"/>
</dbReference>
<dbReference type="Pfam" id="PF16197">
    <property type="entry name" value="KAsynt_C_assoc"/>
    <property type="match status" value="1"/>
</dbReference>
<evidence type="ECO:0000313" key="11">
    <source>
        <dbReference type="Proteomes" id="UP001354649"/>
    </source>
</evidence>
<dbReference type="InterPro" id="IPR016035">
    <property type="entry name" value="Acyl_Trfase/lysoPLipase"/>
</dbReference>
<dbReference type="SUPFAM" id="SSF52151">
    <property type="entry name" value="FabD/lysophospholipase-like"/>
    <property type="match status" value="1"/>
</dbReference>
<sequence length="1803" mass="189652">MPPETSASAESRMRHFIKQLTNELRQANKRLGDHEARQNEPIAIVGAGVRAPGGVSTSDQLWELVESGTDAISGFPTDRGWDTEGIYDPSGERPGTTYTREGGFLYGAGRFDAAFFGISPREALGMDPQQRLLLETTWEALEDAGIVPGTLRGSRTSVWVGAATQGYGFDVQSGGVGVEGYGITGVSTSLLSGRLSYTLGLEGASLTIDTACSSSLVSLHLACQALRRGECDLALAGGVTVMAAPSVFVEFSRQGGLARDGRCKSFSADADGTGWSEGVGMLVVERLSEARRKGHRVLAVVRGSAVNQDGASNGLTAPNGPSQQRVILDALTSAGLGPSDVDAVEAHGTGTQLGDPIEAQALLATYGRDREAERPLWLGSLKSNIGHTQSAAGVVGIIKMVQAMRHGTLPPTLHADTPTDAVDWGGGEVRLLSSARSWVAEGRPRRAGVSSFGISGTNAHVILEEAPVVEPAAEVVVVEGPVPLVLSGRSGEAVRDQAVALAGFLRECPGVPLADVAWSLVSARSLFEVRAVVPVSDRAGAVEALSGVVPVVAGEGRVAAVFSGQGSQCPGMGRELAGRFAVFARVLDEVCAVVDPLLGRSLREVMWEESAEVLERTEYAQPALFAYQVALSRLWESFGVVFGSVAGHSVGEVAAAVVAGVLSLEDAARLVVARGRLMQALPKGGAMAAVQAAEDEVRMLTDVEPMVAVAAVNGPRAVVVSGEEEAVERVAGHWRDQGRRTTRLRVSHAFHSPLMEPMLAEFRTVVGELSFAAPRVAVSAAAESGHAFASVEYWVDHARHAVRFADAVAGLGTADVLVEIGPDAVLAPMLADRTVLPSARRAQDEVSGLLHAVGQAHAHGAPVDWSSLLAPRPYVPLPTYPFQRQTYWLTGSAPHTAAHAATDRDGRFWDAVEQQDHDVLTETLGAPAALLPVLPELAGWHRDSRRREAQDSWRYRVAWHPAAEPVTAARAPGTWLVVLPAGGVPDQAATLRVLTRVLADVVTVETGADRAQAGTALAEAAAGAPPLSGVIALVEEPEPLLVLLQALGDAAIGARLWCLTRGAVAAAAGEEPRARPAAAWGLGRVASLEHPDRWGGLIDLPRLLDDRTTGLLAGLLTGDGAEDQVALRAGGVLRRRVVPAPAPATGRTWKPTGTVLITGGTGSLGGYVARWLAARGAVSLVLLSRSGDSAPGAADLAAELEKAGTRVRIVAADVSDREEMSALVHGLAADGEPVRSVFHAAGVGQNTPLADMDLAEFRTVAAAKTAGADVLDELFHDDDLDAFVLFSSVSGVWGSGHYAAYAAGNAYLDALAERRRARGVTATAVAWGVWGDSAMVGPEGGRQLRRRGLVPMDPADGIAALGRALDGNETTLVVADVDWEPFLAGYTAARPRPLIGELPRVRELLAARDETASPADHGDVRRRLAALPAEQRHEELAALVRGTVAAVLGHTDPASVGDDQPFVELGFDSLSAVEVRSRLNLATGLDLPAMLVFDHPTVTDVCAFLQNALDHGASAPAAAGKAGEESVDAAESFAAVYRQVALRGRMAEVEALLSGASGLRRRFTDASEARTGTGYVRLAKGDRDPVVVCLPPFAPVEQSLQFARLSTFFRDRRDLSMVTVPGFLPDEPLADGIDVLVEVLADATLRCADGKPFVMLGYSSSGWLAHSVATRLEATGTPAKGVVLLDTYLPDSMPLSVRQAMTYEVNERRARFTTMNFTSLTALGTYRKLFRGWTPEPITAPTLFLRPGDCIPGDPEAPPITEDWRAHWPLPHTEAVIPGDHCTIVAENAGEAAAVVHDWLDAL</sequence>
<dbReference type="Pfam" id="PF08659">
    <property type="entry name" value="KR"/>
    <property type="match status" value="1"/>
</dbReference>
<dbReference type="InterPro" id="IPR036736">
    <property type="entry name" value="ACP-like_sf"/>
</dbReference>
<dbReference type="InterPro" id="IPR009081">
    <property type="entry name" value="PP-bd_ACP"/>
</dbReference>
<dbReference type="SMART" id="SM00823">
    <property type="entry name" value="PKS_PP"/>
    <property type="match status" value="1"/>
</dbReference>
<dbReference type="PROSITE" id="PS52004">
    <property type="entry name" value="KS3_2"/>
    <property type="match status" value="1"/>
</dbReference>
<dbReference type="InterPro" id="IPR020806">
    <property type="entry name" value="PKS_PP-bd"/>
</dbReference>
<evidence type="ECO:0000256" key="1">
    <source>
        <dbReference type="ARBA" id="ARBA00022450"/>
    </source>
</evidence>
<dbReference type="InterPro" id="IPR016036">
    <property type="entry name" value="Malonyl_transacylase_ACP-bd"/>
</dbReference>
<dbReference type="Gene3D" id="3.40.50.1820">
    <property type="entry name" value="alpha/beta hydrolase"/>
    <property type="match status" value="1"/>
</dbReference>
<dbReference type="GO" id="GO:0031177">
    <property type="term" value="F:phosphopantetheine binding"/>
    <property type="evidence" value="ECO:0007669"/>
    <property type="project" value="UniProtKB-ARBA"/>
</dbReference>
<dbReference type="CDD" id="cd08952">
    <property type="entry name" value="KR_1_SDR_x"/>
    <property type="match status" value="1"/>
</dbReference>
<evidence type="ECO:0000256" key="2">
    <source>
        <dbReference type="ARBA" id="ARBA00022553"/>
    </source>
</evidence>
<feature type="domain" description="Carrier" evidence="8">
    <location>
        <begin position="1434"/>
        <end position="1509"/>
    </location>
</feature>
<dbReference type="SUPFAM" id="SSF51735">
    <property type="entry name" value="NAD(P)-binding Rossmann-fold domains"/>
    <property type="match status" value="2"/>
</dbReference>
<dbReference type="SMART" id="SM00827">
    <property type="entry name" value="PKS_AT"/>
    <property type="match status" value="1"/>
</dbReference>
<keyword evidence="4" id="KW-0045">Antibiotic biosynthesis</keyword>
<proteinExistence type="predicted"/>
<dbReference type="InterPro" id="IPR006162">
    <property type="entry name" value="Ppantetheine_attach_site"/>
</dbReference>
<dbReference type="InterPro" id="IPR020802">
    <property type="entry name" value="TesA-like"/>
</dbReference>
<dbReference type="Pfam" id="PF00109">
    <property type="entry name" value="ketoacyl-synt"/>
    <property type="match status" value="1"/>
</dbReference>
<dbReference type="InterPro" id="IPR016039">
    <property type="entry name" value="Thiolase-like"/>
</dbReference>
<dbReference type="Gene3D" id="3.40.47.10">
    <property type="match status" value="1"/>
</dbReference>
<dbReference type="GO" id="GO:0016747">
    <property type="term" value="F:acyltransferase activity, transferring groups other than amino-acyl groups"/>
    <property type="evidence" value="ECO:0007669"/>
    <property type="project" value="UniProtKB-ARBA"/>
</dbReference>
<dbReference type="PROSITE" id="PS00012">
    <property type="entry name" value="PHOSPHOPANTETHEINE"/>
    <property type="match status" value="1"/>
</dbReference>
<dbReference type="Gene3D" id="1.10.1200.10">
    <property type="entry name" value="ACP-like"/>
    <property type="match status" value="1"/>
</dbReference>
<evidence type="ECO:0000256" key="4">
    <source>
        <dbReference type="ARBA" id="ARBA00023194"/>
    </source>
</evidence>
<dbReference type="SUPFAM" id="SSF47336">
    <property type="entry name" value="ACP-like"/>
    <property type="match status" value="1"/>
</dbReference>
<dbReference type="CDD" id="cd00833">
    <property type="entry name" value="PKS"/>
    <property type="match status" value="1"/>
</dbReference>
<dbReference type="GO" id="GO:0033068">
    <property type="term" value="P:macrolide biosynthetic process"/>
    <property type="evidence" value="ECO:0007669"/>
    <property type="project" value="UniProtKB-ARBA"/>
</dbReference>
<dbReference type="InterPro" id="IPR001031">
    <property type="entry name" value="Thioesterase"/>
</dbReference>
<dbReference type="SUPFAM" id="SSF53901">
    <property type="entry name" value="Thiolase-like"/>
    <property type="match status" value="1"/>
</dbReference>
<dbReference type="FunFam" id="3.40.47.10:FF:000019">
    <property type="entry name" value="Polyketide synthase type I"/>
    <property type="match status" value="1"/>
</dbReference>
<protein>
    <submittedName>
        <fullName evidence="10">SDR family NAD(P)-dependent oxidoreductase</fullName>
    </submittedName>
</protein>
<dbReference type="InterPro" id="IPR029058">
    <property type="entry name" value="AB_hydrolase_fold"/>
</dbReference>
<keyword evidence="3" id="KW-0808">Transferase</keyword>
<dbReference type="InterPro" id="IPR050091">
    <property type="entry name" value="PKS_NRPS_Biosynth_Enz"/>
</dbReference>
<dbReference type="InterPro" id="IPR020841">
    <property type="entry name" value="PKS_Beta-ketoAc_synthase_dom"/>
</dbReference>
<reference evidence="10 11" key="1">
    <citation type="submission" date="2023-11" db="EMBL/GenBank/DDBJ databases">
        <title>30 novel species of actinomycetes from the DSMZ collection.</title>
        <authorList>
            <person name="Nouioui I."/>
        </authorList>
    </citation>
    <scope>NUCLEOTIDE SEQUENCE [LARGE SCALE GENOMIC DNA]</scope>
    <source>
        <strain evidence="10 11">DSM 41602</strain>
    </source>
</reference>
<dbReference type="Pfam" id="PF00698">
    <property type="entry name" value="Acyl_transf_1"/>
    <property type="match status" value="1"/>
</dbReference>
<organism evidence="10 11">
    <name type="scientific">Streptomyces antimycoticus</name>
    <dbReference type="NCBI Taxonomy" id="68175"/>
    <lineage>
        <taxon>Bacteria</taxon>
        <taxon>Bacillati</taxon>
        <taxon>Actinomycetota</taxon>
        <taxon>Actinomycetes</taxon>
        <taxon>Kitasatosporales</taxon>
        <taxon>Streptomycetaceae</taxon>
        <taxon>Streptomyces</taxon>
        <taxon>Streptomyces violaceusniger group</taxon>
    </lineage>
</organism>
<dbReference type="InterPro" id="IPR014031">
    <property type="entry name" value="Ketoacyl_synth_C"/>
</dbReference>
<dbReference type="Pfam" id="PF02801">
    <property type="entry name" value="Ketoacyl-synt_C"/>
    <property type="match status" value="1"/>
</dbReference>
<keyword evidence="5" id="KW-0511">Multifunctional enzyme</keyword>
<dbReference type="InterPro" id="IPR057326">
    <property type="entry name" value="KR_dom"/>
</dbReference>
<dbReference type="InterPro" id="IPR013968">
    <property type="entry name" value="PKS_KR"/>
</dbReference>
<dbReference type="SUPFAM" id="SSF55048">
    <property type="entry name" value="Probable ACP-binding domain of malonyl-CoA ACP transacylase"/>
    <property type="match status" value="1"/>
</dbReference>
<dbReference type="Proteomes" id="UP001354649">
    <property type="component" value="Unassembled WGS sequence"/>
</dbReference>
<dbReference type="SMART" id="SM00825">
    <property type="entry name" value="PKS_KS"/>
    <property type="match status" value="1"/>
</dbReference>
<keyword evidence="2" id="KW-0597">Phosphoprotein</keyword>
<dbReference type="Pfam" id="PF18369">
    <property type="entry name" value="PKS_DE"/>
    <property type="match status" value="1"/>
</dbReference>
<dbReference type="EMBL" id="JAZBJQ010000004">
    <property type="protein sequence ID" value="MEE4583112.1"/>
    <property type="molecule type" value="Genomic_DNA"/>
</dbReference>
<evidence type="ECO:0000256" key="3">
    <source>
        <dbReference type="ARBA" id="ARBA00022679"/>
    </source>
</evidence>
<evidence type="ECO:0000259" key="8">
    <source>
        <dbReference type="PROSITE" id="PS50075"/>
    </source>
</evidence>
<gene>
    <name evidence="10" type="ORF">V2K49_08030</name>
</gene>
<evidence type="ECO:0000313" key="10">
    <source>
        <dbReference type="EMBL" id="MEE4583112.1"/>
    </source>
</evidence>
<dbReference type="InterPro" id="IPR014030">
    <property type="entry name" value="Ketoacyl_synth_N"/>
</dbReference>
<dbReference type="PROSITE" id="PS50075">
    <property type="entry name" value="CARRIER"/>
    <property type="match status" value="1"/>
</dbReference>
<dbReference type="SUPFAM" id="SSF53474">
    <property type="entry name" value="alpha/beta-Hydrolases"/>
    <property type="match status" value="1"/>
</dbReference>
<dbReference type="FunFam" id="1.10.1200.10:FF:000007">
    <property type="entry name" value="Probable polyketide synthase pks17"/>
    <property type="match status" value="1"/>
</dbReference>
<dbReference type="InterPro" id="IPR014043">
    <property type="entry name" value="Acyl_transferase_dom"/>
</dbReference>
<evidence type="ECO:0000259" key="9">
    <source>
        <dbReference type="PROSITE" id="PS52004"/>
    </source>
</evidence>
<accession>A0ABD5J5R0</accession>
<evidence type="ECO:0000256" key="6">
    <source>
        <dbReference type="ARBA" id="ARBA00023315"/>
    </source>
</evidence>
<dbReference type="InterPro" id="IPR032821">
    <property type="entry name" value="PKS_assoc"/>
</dbReference>
<evidence type="ECO:0000256" key="5">
    <source>
        <dbReference type="ARBA" id="ARBA00023268"/>
    </source>
</evidence>
<dbReference type="Gene3D" id="3.40.50.720">
    <property type="entry name" value="NAD(P)-binding Rossmann-like Domain"/>
    <property type="match status" value="1"/>
</dbReference>
<dbReference type="Gene3D" id="3.40.366.10">
    <property type="entry name" value="Malonyl-Coenzyme A Acyl Carrier Protein, domain 2"/>
    <property type="match status" value="1"/>
</dbReference>
<keyword evidence="1" id="KW-0596">Phosphopantetheine</keyword>
<name>A0ABD5J5R0_9ACTN</name>
<dbReference type="NCBIfam" id="NF045894">
    <property type="entry name" value="PKS_plus_SDR"/>
    <property type="match status" value="1"/>
</dbReference>
<dbReference type="SMART" id="SM01294">
    <property type="entry name" value="PKS_PP_betabranch"/>
    <property type="match status" value="1"/>
</dbReference>
<dbReference type="Gene3D" id="3.30.70.3290">
    <property type="match status" value="1"/>
</dbReference>